<keyword evidence="2" id="KW-0732">Signal</keyword>
<dbReference type="SUPFAM" id="SSF110296">
    <property type="entry name" value="Oligoxyloglucan reducing end-specific cellobiohydrolase"/>
    <property type="match status" value="1"/>
</dbReference>
<dbReference type="Pfam" id="PF00041">
    <property type="entry name" value="fn3"/>
    <property type="match status" value="2"/>
</dbReference>
<sequence>MFRSIRFFWSASALAVLTACGGSGGGSASGGNNNTNTLTGLAATGAAIANGDVIAKCTTGAPIAGKTDVNGVFTLNLTAAHTAPCMLQVIQAGPPKVELYSFATAAGQVNISPLTDLVVAKAMGSDPAAAFSAFDASKGSSISGNLVAAKSYVQTQVQAITGSGTSDPLTSTFTVGSADDQVLDALGAAIAQSGGKTFADLRTGAQSGSPLTNTVPAFLSAPTGATATANGASQITVNWAAVPAATGYNVYSSTSPNVQLVAGNKLTATPVAAAGAYAVNNLAASTAYYFKVTAVNTVVAESAASAEVSASTGAAAVPVAPTGLSVTPNSATQITVSWNGVSGATGYNVYRSATAGGVGSKVNASPINAAMNYVDTGLTASTAYFYKVTALNASGESAASAEATTTTSAASATLTVTTMSNAMGPVSSGKVGDSFYVVGTGFELNNVSATFTGNVPGAVAFLNGSMFTLTIPTGAQTGPIVFKNKTSGATFTSASFTILATPVAVAHCTANGVATTLPATGVTGVDWSDCRDQSPGASMVTWGSNQFVAAGQGSFSTVIKTSADGYTWTASPSKVNFDQIAFNGIRWIGLVSNSLTTAISYSTNTTVDTWTNVPVTLKNPGVLLKAHAANDRFFVSTNNGTWLSSTNGSTWTEFTAPCPMVVTSGQPDYNSTAPSGIEWINGRYRALCSNGSMQISSDGIAWAAVSPQLSGNVVPNPNYPAVRGSSPTLTISFSPTAIAFNGSVYAALSGTTAWTSSDGVTWAYRGPTTLAGNAQSMVWAGNMFVALGKNPGYATVNDSIVSSPDGQTWTARNSASATMPLTNFAYSPTLNRLLITGVASNTRNALFVSP</sequence>
<dbReference type="Gene3D" id="2.60.40.10">
    <property type="entry name" value="Immunoglobulins"/>
    <property type="match status" value="2"/>
</dbReference>
<dbReference type="InterPro" id="IPR050964">
    <property type="entry name" value="Striated_Muscle_Regulatory"/>
</dbReference>
<evidence type="ECO:0000313" key="5">
    <source>
        <dbReference type="Proteomes" id="UP000824366"/>
    </source>
</evidence>
<dbReference type="CDD" id="cd00063">
    <property type="entry name" value="FN3"/>
    <property type="match status" value="2"/>
</dbReference>
<dbReference type="SMART" id="SM00060">
    <property type="entry name" value="FN3"/>
    <property type="match status" value="2"/>
</dbReference>
<dbReference type="SUPFAM" id="SSF49265">
    <property type="entry name" value="Fibronectin type III"/>
    <property type="match status" value="1"/>
</dbReference>
<keyword evidence="1" id="KW-0677">Repeat</keyword>
<protein>
    <recommendedName>
        <fullName evidence="3">Fibronectin type-III domain-containing protein</fullName>
    </recommendedName>
</protein>
<gene>
    <name evidence="4" type="ORF">MIZ03_1181</name>
</gene>
<feature type="chain" id="PRO_5046687035" description="Fibronectin type-III domain-containing protein" evidence="2">
    <location>
        <begin position="29"/>
        <end position="850"/>
    </location>
</feature>
<evidence type="ECO:0000256" key="1">
    <source>
        <dbReference type="ARBA" id="ARBA00022737"/>
    </source>
</evidence>
<evidence type="ECO:0000259" key="3">
    <source>
        <dbReference type="SMART" id="SM00060"/>
    </source>
</evidence>
<dbReference type="InterPro" id="IPR003961">
    <property type="entry name" value="FN3_dom"/>
</dbReference>
<proteinExistence type="predicted"/>
<dbReference type="RefSeq" id="WP_223909571.1">
    <property type="nucleotide sequence ID" value="NZ_AP024238.1"/>
</dbReference>
<keyword evidence="5" id="KW-1185">Reference proteome</keyword>
<name>A0ABN6D620_9BURK</name>
<evidence type="ECO:0000256" key="2">
    <source>
        <dbReference type="SAM" id="SignalP"/>
    </source>
</evidence>
<feature type="domain" description="Fibronectin type-III" evidence="3">
    <location>
        <begin position="318"/>
        <end position="397"/>
    </location>
</feature>
<dbReference type="EMBL" id="AP024238">
    <property type="protein sequence ID" value="BCO26301.1"/>
    <property type="molecule type" value="Genomic_DNA"/>
</dbReference>
<dbReference type="PANTHER" id="PTHR13817">
    <property type="entry name" value="TITIN"/>
    <property type="match status" value="1"/>
</dbReference>
<dbReference type="InterPro" id="IPR036116">
    <property type="entry name" value="FN3_sf"/>
</dbReference>
<evidence type="ECO:0000313" key="4">
    <source>
        <dbReference type="EMBL" id="BCO26301.1"/>
    </source>
</evidence>
<feature type="domain" description="Fibronectin type-III" evidence="3">
    <location>
        <begin position="219"/>
        <end position="302"/>
    </location>
</feature>
<feature type="signal peptide" evidence="2">
    <location>
        <begin position="1"/>
        <end position="28"/>
    </location>
</feature>
<accession>A0ABN6D620</accession>
<dbReference type="Proteomes" id="UP000824366">
    <property type="component" value="Chromosome"/>
</dbReference>
<reference evidence="4 5" key="1">
    <citation type="journal article" date="2021" name="Microbiol. Spectr.">
        <title>A Single Bacterium Capable of Oxidation and Reduction of Iron at Circumneutral pH.</title>
        <authorList>
            <person name="Kato S."/>
            <person name="Ohkuma M."/>
        </authorList>
    </citation>
    <scope>NUCLEOTIDE SEQUENCE [LARGE SCALE GENOMIC DNA]</scope>
    <source>
        <strain evidence="4 5">MIZ03</strain>
    </source>
</reference>
<organism evidence="4 5">
    <name type="scientific">Rhodoferax lithotrophicus</name>
    <dbReference type="NCBI Taxonomy" id="2798804"/>
    <lineage>
        <taxon>Bacteria</taxon>
        <taxon>Pseudomonadati</taxon>
        <taxon>Pseudomonadota</taxon>
        <taxon>Betaproteobacteria</taxon>
        <taxon>Burkholderiales</taxon>
        <taxon>Comamonadaceae</taxon>
        <taxon>Rhodoferax</taxon>
    </lineage>
</organism>
<dbReference type="PANTHER" id="PTHR13817:SF173">
    <property type="entry name" value="FRAZZLED"/>
    <property type="match status" value="1"/>
</dbReference>
<dbReference type="InterPro" id="IPR013783">
    <property type="entry name" value="Ig-like_fold"/>
</dbReference>